<feature type="chain" id="PRO_5039934447" evidence="2">
    <location>
        <begin position="16"/>
        <end position="230"/>
    </location>
</feature>
<feature type="signal peptide" evidence="2">
    <location>
        <begin position="1"/>
        <end position="15"/>
    </location>
</feature>
<feature type="region of interest" description="Disordered" evidence="1">
    <location>
        <begin position="160"/>
        <end position="230"/>
    </location>
</feature>
<feature type="region of interest" description="Disordered" evidence="1">
    <location>
        <begin position="45"/>
        <end position="77"/>
    </location>
</feature>
<keyword evidence="4" id="KW-1185">Reference proteome</keyword>
<evidence type="ECO:0000313" key="3">
    <source>
        <dbReference type="EMBL" id="KAH9373717.1"/>
    </source>
</evidence>
<evidence type="ECO:0000256" key="2">
    <source>
        <dbReference type="SAM" id="SignalP"/>
    </source>
</evidence>
<evidence type="ECO:0000313" key="4">
    <source>
        <dbReference type="Proteomes" id="UP000821853"/>
    </source>
</evidence>
<reference evidence="3 4" key="1">
    <citation type="journal article" date="2020" name="Cell">
        <title>Large-Scale Comparative Analyses of Tick Genomes Elucidate Their Genetic Diversity and Vector Capacities.</title>
        <authorList>
            <consortium name="Tick Genome and Microbiome Consortium (TIGMIC)"/>
            <person name="Jia N."/>
            <person name="Wang J."/>
            <person name="Shi W."/>
            <person name="Du L."/>
            <person name="Sun Y."/>
            <person name="Zhan W."/>
            <person name="Jiang J.F."/>
            <person name="Wang Q."/>
            <person name="Zhang B."/>
            <person name="Ji P."/>
            <person name="Bell-Sakyi L."/>
            <person name="Cui X.M."/>
            <person name="Yuan T.T."/>
            <person name="Jiang B.G."/>
            <person name="Yang W.F."/>
            <person name="Lam T.T."/>
            <person name="Chang Q.C."/>
            <person name="Ding S.J."/>
            <person name="Wang X.J."/>
            <person name="Zhu J.G."/>
            <person name="Ruan X.D."/>
            <person name="Zhao L."/>
            <person name="Wei J.T."/>
            <person name="Ye R.Z."/>
            <person name="Que T.C."/>
            <person name="Du C.H."/>
            <person name="Zhou Y.H."/>
            <person name="Cheng J.X."/>
            <person name="Dai P.F."/>
            <person name="Guo W.B."/>
            <person name="Han X.H."/>
            <person name="Huang E.J."/>
            <person name="Li L.F."/>
            <person name="Wei W."/>
            <person name="Gao Y.C."/>
            <person name="Liu J.Z."/>
            <person name="Shao H.Z."/>
            <person name="Wang X."/>
            <person name="Wang C.C."/>
            <person name="Yang T.C."/>
            <person name="Huo Q.B."/>
            <person name="Li W."/>
            <person name="Chen H.Y."/>
            <person name="Chen S.E."/>
            <person name="Zhou L.G."/>
            <person name="Ni X.B."/>
            <person name="Tian J.H."/>
            <person name="Sheng Y."/>
            <person name="Liu T."/>
            <person name="Pan Y.S."/>
            <person name="Xia L.Y."/>
            <person name="Li J."/>
            <person name="Zhao F."/>
            <person name="Cao W.C."/>
        </authorList>
    </citation>
    <scope>NUCLEOTIDE SEQUENCE [LARGE SCALE GENOMIC DNA]</scope>
    <source>
        <strain evidence="3">HaeL-2018</strain>
    </source>
</reference>
<accession>A0A9J6GE68</accession>
<dbReference type="EMBL" id="JABSTR010000006">
    <property type="protein sequence ID" value="KAH9373717.1"/>
    <property type="molecule type" value="Genomic_DNA"/>
</dbReference>
<dbReference type="VEuPathDB" id="VectorBase:HLOH_052308"/>
<organism evidence="3 4">
    <name type="scientific">Haemaphysalis longicornis</name>
    <name type="common">Bush tick</name>
    <dbReference type="NCBI Taxonomy" id="44386"/>
    <lineage>
        <taxon>Eukaryota</taxon>
        <taxon>Metazoa</taxon>
        <taxon>Ecdysozoa</taxon>
        <taxon>Arthropoda</taxon>
        <taxon>Chelicerata</taxon>
        <taxon>Arachnida</taxon>
        <taxon>Acari</taxon>
        <taxon>Parasitiformes</taxon>
        <taxon>Ixodida</taxon>
        <taxon>Ixodoidea</taxon>
        <taxon>Ixodidae</taxon>
        <taxon>Haemaphysalinae</taxon>
        <taxon>Haemaphysalis</taxon>
    </lineage>
</organism>
<evidence type="ECO:0000256" key="1">
    <source>
        <dbReference type="SAM" id="MobiDB-lite"/>
    </source>
</evidence>
<dbReference type="AlphaFoldDB" id="A0A9J6GE68"/>
<keyword evidence="2" id="KW-0732">Signal</keyword>
<dbReference type="OrthoDB" id="6436112at2759"/>
<name>A0A9J6GE68_HAELO</name>
<dbReference type="Proteomes" id="UP000821853">
    <property type="component" value="Chromosome 4"/>
</dbReference>
<proteinExistence type="predicted"/>
<feature type="compositionally biased region" description="Pro residues" evidence="1">
    <location>
        <begin position="167"/>
        <end position="181"/>
    </location>
</feature>
<feature type="compositionally biased region" description="Basic and acidic residues" evidence="1">
    <location>
        <begin position="52"/>
        <end position="66"/>
    </location>
</feature>
<comment type="caution">
    <text evidence="3">The sequence shown here is derived from an EMBL/GenBank/DDBJ whole genome shotgun (WGS) entry which is preliminary data.</text>
</comment>
<protein>
    <submittedName>
        <fullName evidence="3">Uncharacterized protein</fullName>
    </submittedName>
</protein>
<sequence>MRWTLLSLATSPVQAAFLGPFAAAAHKTPRYTLPRLTRFTNNERLVNSAASPKKEHSAKESGDPLGKKMPGRPPKRASLVGLAGRSGYPPLLKPGAEMDYDAAIKSGDRGYIFHPNKGKPCICPVSAEKLSASSAAAAYQALAVSPLEQQALGMLGLGAAGRRGARRPPPVCHGPPPPQQPPTSGTCSREDWRCRWPPRAWRSSDAPRPDTTRSSASRRRDSTSAARGAL</sequence>
<gene>
    <name evidence="3" type="ORF">HPB48_018638</name>
</gene>